<evidence type="ECO:0000313" key="3">
    <source>
        <dbReference type="Proteomes" id="UP000052023"/>
    </source>
</evidence>
<dbReference type="OrthoDB" id="8248787at2"/>
<dbReference type="EMBL" id="LLYA01000035">
    <property type="protein sequence ID" value="KRR29248.1"/>
    <property type="molecule type" value="Genomic_DNA"/>
</dbReference>
<evidence type="ECO:0000313" key="2">
    <source>
        <dbReference type="EMBL" id="KRR29248.1"/>
    </source>
</evidence>
<reference evidence="2 3" key="1">
    <citation type="submission" date="2014-03" db="EMBL/GenBank/DDBJ databases">
        <title>Bradyrhizobium valentinum sp. nov., isolated from effective nodules of Lupinus mariae-josephae, a lupine endemic of basic-lime soils in Eastern Spain.</title>
        <authorList>
            <person name="Duran D."/>
            <person name="Rey L."/>
            <person name="Navarro A."/>
            <person name="Busquets A."/>
            <person name="Imperial J."/>
            <person name="Ruiz-Argueso T."/>
        </authorList>
    </citation>
    <scope>NUCLEOTIDE SEQUENCE [LARGE SCALE GENOMIC DNA]</scope>
    <source>
        <strain evidence="2 3">Ro19</strain>
    </source>
</reference>
<accession>A0A0R3NGY9</accession>
<gene>
    <name evidence="2" type="ORF">CQ13_17150</name>
</gene>
<keyword evidence="3" id="KW-1185">Reference proteome</keyword>
<feature type="compositionally biased region" description="Basic and acidic residues" evidence="1">
    <location>
        <begin position="51"/>
        <end position="71"/>
    </location>
</feature>
<comment type="caution">
    <text evidence="2">The sequence shown here is derived from an EMBL/GenBank/DDBJ whole genome shotgun (WGS) entry which is preliminary data.</text>
</comment>
<feature type="region of interest" description="Disordered" evidence="1">
    <location>
        <begin position="46"/>
        <end position="71"/>
    </location>
</feature>
<protein>
    <recommendedName>
        <fullName evidence="4">DUF2188 domain-containing protein</fullName>
    </recommendedName>
</protein>
<dbReference type="AlphaFoldDB" id="A0A0R3NGY9"/>
<evidence type="ECO:0008006" key="4">
    <source>
        <dbReference type="Google" id="ProtNLM"/>
    </source>
</evidence>
<name>A0A0R3NGY9_9BRAD</name>
<dbReference type="Proteomes" id="UP000052023">
    <property type="component" value="Unassembled WGS sequence"/>
</dbReference>
<evidence type="ECO:0000256" key="1">
    <source>
        <dbReference type="SAM" id="MobiDB-lite"/>
    </source>
</evidence>
<sequence>MKKYSIVRIGSEYVVQAGDISILKVSSRQEAAKLVTDAAELLQHEPAPCVDEEHQSSVKRPKLLDDRARFP</sequence>
<organism evidence="2 3">
    <name type="scientific">Bradyrhizobium retamae</name>
    <dbReference type="NCBI Taxonomy" id="1300035"/>
    <lineage>
        <taxon>Bacteria</taxon>
        <taxon>Pseudomonadati</taxon>
        <taxon>Pseudomonadota</taxon>
        <taxon>Alphaproteobacteria</taxon>
        <taxon>Hyphomicrobiales</taxon>
        <taxon>Nitrobacteraceae</taxon>
        <taxon>Bradyrhizobium</taxon>
    </lineage>
</organism>
<proteinExistence type="predicted"/>
<dbReference type="RefSeq" id="WP_057842194.1">
    <property type="nucleotide sequence ID" value="NZ_LLYA01000035.1"/>
</dbReference>